<evidence type="ECO:0000313" key="2">
    <source>
        <dbReference type="EMBL" id="ETS62189.1"/>
    </source>
</evidence>
<keyword evidence="3" id="KW-1185">Reference proteome</keyword>
<dbReference type="EMBL" id="AWNI01000012">
    <property type="protein sequence ID" value="ETS62189.1"/>
    <property type="molecule type" value="Genomic_DNA"/>
</dbReference>
<name>W3VKW3_MOEAP</name>
<evidence type="ECO:0000256" key="1">
    <source>
        <dbReference type="SAM" id="MobiDB-lite"/>
    </source>
</evidence>
<sequence>MAPAPGLRPVHGSSNAWQTQHRRAGEDVCSDKAVLQKGAGVSSSRLRPNSLQASLAAVSRNPPSLSRYPDKNGAFKARVSAGLVRVEFRTEPRFRIGRTSHLHIAKTRQHSGGTTSRPYLVPSASPKMAALSAPLKLMSAFAMTTGLMDLVTGVGSLELITGVSLPADNRAAVFVDSQLRFLGGIWAGYGAMLWWASNNFFDEEYEDEALLSSCLWSDRRDVQAGQAGAPTWTSAAAVLMNTMIAASD</sequence>
<organism evidence="2 3">
    <name type="scientific">Moesziomyces aphidis</name>
    <name type="common">Pseudozyma aphidis</name>
    <dbReference type="NCBI Taxonomy" id="84754"/>
    <lineage>
        <taxon>Eukaryota</taxon>
        <taxon>Fungi</taxon>
        <taxon>Dikarya</taxon>
        <taxon>Basidiomycota</taxon>
        <taxon>Ustilaginomycotina</taxon>
        <taxon>Ustilaginomycetes</taxon>
        <taxon>Ustilaginales</taxon>
        <taxon>Ustilaginaceae</taxon>
        <taxon>Moesziomyces</taxon>
    </lineage>
</organism>
<dbReference type="Proteomes" id="UP000019462">
    <property type="component" value="Unassembled WGS sequence"/>
</dbReference>
<gene>
    <name evidence="2" type="ORF">PaG_03759</name>
</gene>
<dbReference type="HOGENOM" id="CLU_1120536_0_0_1"/>
<dbReference type="InterPro" id="IPR025597">
    <property type="entry name" value="DUF4345"/>
</dbReference>
<proteinExistence type="predicted"/>
<comment type="caution">
    <text evidence="2">The sequence shown here is derived from an EMBL/GenBank/DDBJ whole genome shotgun (WGS) entry which is preliminary data.</text>
</comment>
<accession>W3VKW3</accession>
<protein>
    <submittedName>
        <fullName evidence="2">Uncharacterized protein</fullName>
    </submittedName>
</protein>
<evidence type="ECO:0000313" key="3">
    <source>
        <dbReference type="Proteomes" id="UP000019462"/>
    </source>
</evidence>
<dbReference type="OrthoDB" id="5141409at2759"/>
<reference evidence="2 3" key="1">
    <citation type="journal article" date="2014" name="Genome Announc.">
        <title>Genome sequence of the basidiomycetous fungus Pseudozyma aphidis DSM70725, an efficient producer of biosurfactant mannosylerythritol lipids.</title>
        <authorList>
            <person name="Lorenz S."/>
            <person name="Guenther M."/>
            <person name="Grumaz C."/>
            <person name="Rupp S."/>
            <person name="Zibek S."/>
            <person name="Sohn K."/>
        </authorList>
    </citation>
    <scope>NUCLEOTIDE SEQUENCE [LARGE SCALE GENOMIC DNA]</scope>
    <source>
        <strain evidence="3">ATCC 32657 / CBS 517.83 / DSM 70725 / JCM 10318 / NBRC 10182 / NRRL Y-7954 / St-0401</strain>
    </source>
</reference>
<feature type="region of interest" description="Disordered" evidence="1">
    <location>
        <begin position="1"/>
        <end position="24"/>
    </location>
</feature>
<dbReference type="Pfam" id="PF14248">
    <property type="entry name" value="DUF4345"/>
    <property type="match status" value="1"/>
</dbReference>
<dbReference type="AlphaFoldDB" id="W3VKW3"/>